<proteinExistence type="predicted"/>
<gene>
    <name evidence="2" type="ORF">SAMN04488515_0684</name>
</gene>
<dbReference type="Proteomes" id="UP000199167">
    <property type="component" value="Unassembled WGS sequence"/>
</dbReference>
<keyword evidence="1" id="KW-0732">Signal</keyword>
<evidence type="ECO:0000313" key="2">
    <source>
        <dbReference type="EMBL" id="SEW02054.1"/>
    </source>
</evidence>
<dbReference type="RefSeq" id="WP_089990276.1">
    <property type="nucleotide sequence ID" value="NZ_FOIZ01000001.1"/>
</dbReference>
<dbReference type="Pfam" id="PF17267">
    <property type="entry name" value="DUF5333"/>
    <property type="match status" value="1"/>
</dbReference>
<feature type="chain" id="PRO_5011789757" description="NADH dehydrogenase subunit E" evidence="1">
    <location>
        <begin position="20"/>
        <end position="135"/>
    </location>
</feature>
<dbReference type="STRING" id="364200.SAMN04488515_0684"/>
<evidence type="ECO:0000313" key="3">
    <source>
        <dbReference type="Proteomes" id="UP000199167"/>
    </source>
</evidence>
<keyword evidence="3" id="KW-1185">Reference proteome</keyword>
<accession>A0A1I0NL93</accession>
<dbReference type="AlphaFoldDB" id="A0A1I0NL93"/>
<reference evidence="2 3" key="1">
    <citation type="submission" date="2016-10" db="EMBL/GenBank/DDBJ databases">
        <authorList>
            <person name="de Groot N.N."/>
        </authorList>
    </citation>
    <scope>NUCLEOTIDE SEQUENCE [LARGE SCALE GENOMIC DNA]</scope>
    <source>
        <strain evidence="2 3">DSM 17925</strain>
    </source>
</reference>
<organism evidence="2 3">
    <name type="scientific">Cognatiyoonia koreensis</name>
    <dbReference type="NCBI Taxonomy" id="364200"/>
    <lineage>
        <taxon>Bacteria</taxon>
        <taxon>Pseudomonadati</taxon>
        <taxon>Pseudomonadota</taxon>
        <taxon>Alphaproteobacteria</taxon>
        <taxon>Rhodobacterales</taxon>
        <taxon>Paracoccaceae</taxon>
        <taxon>Cognatiyoonia</taxon>
    </lineage>
</organism>
<dbReference type="InterPro" id="IPR020349">
    <property type="entry name" value="Uncharacterised_14.7kDa"/>
</dbReference>
<dbReference type="EMBL" id="FOIZ01000001">
    <property type="protein sequence ID" value="SEW02054.1"/>
    <property type="molecule type" value="Genomic_DNA"/>
</dbReference>
<evidence type="ECO:0000256" key="1">
    <source>
        <dbReference type="SAM" id="SignalP"/>
    </source>
</evidence>
<feature type="signal peptide" evidence="1">
    <location>
        <begin position="1"/>
        <end position="19"/>
    </location>
</feature>
<protein>
    <recommendedName>
        <fullName evidence="4">NADH dehydrogenase subunit E</fullName>
    </recommendedName>
</protein>
<name>A0A1I0NL93_9RHOB</name>
<evidence type="ECO:0008006" key="4">
    <source>
        <dbReference type="Google" id="ProtNLM"/>
    </source>
</evidence>
<dbReference type="OrthoDB" id="7658992at2"/>
<sequence length="135" mass="14585">MRNTHILALAFAAATVGLAGNLSAQSALKDVSRVTEGLIAVGMAVELSDKCGDLSPRTLRGITFLRSLQNHARDLGFSQSQIDDFVDNKDEKRRLEAIARARLADLGVVEGQETTYCTVGRTQISQGTQVGRLLR</sequence>